<dbReference type="RefSeq" id="WP_143522137.1">
    <property type="nucleotide sequence ID" value="NZ_CP013011.1"/>
</dbReference>
<dbReference type="EMBL" id="CP013011">
    <property type="protein sequence ID" value="ALL01712.1"/>
    <property type="molecule type" value="Genomic_DNA"/>
</dbReference>
<proteinExistence type="predicted"/>
<organism evidence="1 2">
    <name type="scientific">Pyrodictium delaneyi</name>
    <dbReference type="NCBI Taxonomy" id="1273541"/>
    <lineage>
        <taxon>Archaea</taxon>
        <taxon>Thermoproteota</taxon>
        <taxon>Thermoprotei</taxon>
        <taxon>Desulfurococcales</taxon>
        <taxon>Pyrodictiaceae</taxon>
        <taxon>Pyrodictium</taxon>
    </lineage>
</organism>
<reference evidence="1 2" key="1">
    <citation type="submission" date="2015-10" db="EMBL/GenBank/DDBJ databases">
        <title>Complete genome sequence of hyperthermophilic archaeon Pyrodictium delaneyi Su06.</title>
        <authorList>
            <person name="Jung J.-H."/>
            <person name="Lin J."/>
            <person name="Holden J.F."/>
            <person name="Park C.-S."/>
        </authorList>
    </citation>
    <scope>NUCLEOTIDE SEQUENCE [LARGE SCALE GENOMIC DNA]</scope>
    <source>
        <strain evidence="1 2">Su06</strain>
    </source>
</reference>
<accession>A0A0P0N630</accession>
<sequence>MTEKRLQKIIVDILKRTDPRGYYVVLLSKTKSQEKSIDVILEAHKDEVIVEDLGDIIAVRTRSRRVARKIASFALKWGLLETG</sequence>
<dbReference type="AlphaFoldDB" id="A0A0P0N630"/>
<dbReference type="KEGG" id="pdl:Pyrde_1669"/>
<dbReference type="Proteomes" id="UP000058613">
    <property type="component" value="Chromosome"/>
</dbReference>
<dbReference type="STRING" id="1273541.Pyrde_1669"/>
<gene>
    <name evidence="1" type="ORF">Pyrde_1669</name>
</gene>
<evidence type="ECO:0000313" key="2">
    <source>
        <dbReference type="Proteomes" id="UP000058613"/>
    </source>
</evidence>
<name>A0A0P0N630_9CREN</name>
<protein>
    <submittedName>
        <fullName evidence="1">Uncharacterized protein</fullName>
    </submittedName>
</protein>
<evidence type="ECO:0000313" key="1">
    <source>
        <dbReference type="EMBL" id="ALL01712.1"/>
    </source>
</evidence>
<dbReference type="GeneID" id="26100009"/>